<dbReference type="Proteomes" id="UP000242180">
    <property type="component" value="Unassembled WGS sequence"/>
</dbReference>
<dbReference type="Pfam" id="PF20826">
    <property type="entry name" value="PHD_5"/>
    <property type="match status" value="1"/>
</dbReference>
<dbReference type="SUPFAM" id="SSF57903">
    <property type="entry name" value="FYVE/PHD zinc finger"/>
    <property type="match status" value="1"/>
</dbReference>
<dbReference type="STRING" id="13706.A0A1X2H1D6"/>
<feature type="region of interest" description="Disordered" evidence="5">
    <location>
        <begin position="177"/>
        <end position="213"/>
    </location>
</feature>
<organism evidence="8 9">
    <name type="scientific">Syncephalastrum racemosum</name>
    <name type="common">Filamentous fungus</name>
    <dbReference type="NCBI Taxonomy" id="13706"/>
    <lineage>
        <taxon>Eukaryota</taxon>
        <taxon>Fungi</taxon>
        <taxon>Fungi incertae sedis</taxon>
        <taxon>Mucoromycota</taxon>
        <taxon>Mucoromycotina</taxon>
        <taxon>Mucoromycetes</taxon>
        <taxon>Mucorales</taxon>
        <taxon>Syncephalastraceae</taxon>
        <taxon>Syncephalastrum</taxon>
    </lineage>
</organism>
<evidence type="ECO:0000256" key="2">
    <source>
        <dbReference type="ARBA" id="ARBA00022771"/>
    </source>
</evidence>
<feature type="region of interest" description="Disordered" evidence="5">
    <location>
        <begin position="303"/>
        <end position="324"/>
    </location>
</feature>
<evidence type="ECO:0000256" key="4">
    <source>
        <dbReference type="PROSITE-ProRule" id="PRU00042"/>
    </source>
</evidence>
<evidence type="ECO:0008006" key="10">
    <source>
        <dbReference type="Google" id="ProtNLM"/>
    </source>
</evidence>
<dbReference type="InterPro" id="IPR001965">
    <property type="entry name" value="Znf_PHD"/>
</dbReference>
<keyword evidence="3" id="KW-0862">Zinc</keyword>
<dbReference type="PROSITE" id="PS50016">
    <property type="entry name" value="ZF_PHD_2"/>
    <property type="match status" value="1"/>
</dbReference>
<proteinExistence type="predicted"/>
<feature type="domain" description="PHD-type" evidence="6">
    <location>
        <begin position="400"/>
        <end position="450"/>
    </location>
</feature>
<evidence type="ECO:0000259" key="6">
    <source>
        <dbReference type="PROSITE" id="PS50016"/>
    </source>
</evidence>
<dbReference type="AlphaFoldDB" id="A0A1X2H1D6"/>
<evidence type="ECO:0000259" key="7">
    <source>
        <dbReference type="PROSITE" id="PS50157"/>
    </source>
</evidence>
<comment type="caution">
    <text evidence="8">The sequence shown here is derived from an EMBL/GenBank/DDBJ whole genome shotgun (WGS) entry which is preliminary data.</text>
</comment>
<dbReference type="PROSITE" id="PS50157">
    <property type="entry name" value="ZINC_FINGER_C2H2_2"/>
    <property type="match status" value="1"/>
</dbReference>
<sequence length="607" mass="68062">MENRPIAILPRVPNSARKHALGSSALENRSKHNGNIHADPFRSLTGSPKLCLPPQKRAASPLKREQEQEDQENNPPSLTTQPTNKKRLAFVHETFITSPTRTEKTRDHRRPSTGGKTVSSVKSPAMHYYHRHKKQRMSPEQLQMLSRRIDPTEKMASPHQSPCKPALPILYSPSSRKAMLHHSHHHHHHHHASRSSMRHSPEITQQSPPQPSPLFKTCHAIWPNHDEQQQLKDMSHDTVKNLSELLKVRLSQAKFRVLAALEESGDHSNLYAHLKADTCENETWPIELKRPPIKLPTKRAHSPLITVGNGRNMFTRPKHHRRRKYNKRRILTPASDSSPTTMKRTGPVLRKQRMSTTTMSPTRLDDGSTVYLCEPCNKRYKNRNGLAYHIKRCKFAEEETVYCSHCSASNDEGGTMVQCDDCLGWLHLSCLGLQETDLDETYTCARCNTPVDEEDTTKYKDEDVEEGEDEQATVPDDTSFIKMQDAEIDADTLAASTAAAAAAVAATAGTTVVAPDVGEFWNNFQQTWALDETPNLESSPFHGWPNASDLSLPSLLLSDNGNQTLGGSGVFEDDLGAITPTTSAAASPVNQDAWFEFANFEDDFHCQ</sequence>
<feature type="region of interest" description="Disordered" evidence="5">
    <location>
        <begin position="1"/>
        <end position="122"/>
    </location>
</feature>
<dbReference type="Gene3D" id="3.30.40.10">
    <property type="entry name" value="Zinc/RING finger domain, C3HC4 (zinc finger)"/>
    <property type="match status" value="1"/>
</dbReference>
<dbReference type="OMA" id="CENETWP"/>
<keyword evidence="1" id="KW-0479">Metal-binding</keyword>
<accession>A0A1X2H1D6</accession>
<dbReference type="InParanoid" id="A0A1X2H1D6"/>
<dbReference type="EMBL" id="MCGN01000011">
    <property type="protein sequence ID" value="ORY91159.1"/>
    <property type="molecule type" value="Genomic_DNA"/>
</dbReference>
<keyword evidence="9" id="KW-1185">Reference proteome</keyword>
<evidence type="ECO:0000256" key="1">
    <source>
        <dbReference type="ARBA" id="ARBA00022723"/>
    </source>
</evidence>
<dbReference type="InterPro" id="IPR011011">
    <property type="entry name" value="Znf_FYVE_PHD"/>
</dbReference>
<dbReference type="InterPro" id="IPR013083">
    <property type="entry name" value="Znf_RING/FYVE/PHD"/>
</dbReference>
<name>A0A1X2H1D6_SYNRA</name>
<evidence type="ECO:0000256" key="3">
    <source>
        <dbReference type="ARBA" id="ARBA00022833"/>
    </source>
</evidence>
<dbReference type="InterPro" id="IPR019787">
    <property type="entry name" value="Znf_PHD-finger"/>
</dbReference>
<dbReference type="SMART" id="SM00249">
    <property type="entry name" value="PHD"/>
    <property type="match status" value="1"/>
</dbReference>
<gene>
    <name evidence="8" type="ORF">BCR43DRAFT_498602</name>
</gene>
<dbReference type="OrthoDB" id="418595at2759"/>
<keyword evidence="2 4" id="KW-0863">Zinc-finger</keyword>
<feature type="domain" description="C2H2-type" evidence="7">
    <location>
        <begin position="371"/>
        <end position="399"/>
    </location>
</feature>
<feature type="compositionally biased region" description="Polar residues" evidence="5">
    <location>
        <begin position="73"/>
        <end position="83"/>
    </location>
</feature>
<dbReference type="GO" id="GO:0008270">
    <property type="term" value="F:zinc ion binding"/>
    <property type="evidence" value="ECO:0007669"/>
    <property type="project" value="UniProtKB-KW"/>
</dbReference>
<evidence type="ECO:0000256" key="5">
    <source>
        <dbReference type="SAM" id="MobiDB-lite"/>
    </source>
</evidence>
<reference evidence="8 9" key="1">
    <citation type="submission" date="2016-07" db="EMBL/GenBank/DDBJ databases">
        <title>Pervasive Adenine N6-methylation of Active Genes in Fungi.</title>
        <authorList>
            <consortium name="DOE Joint Genome Institute"/>
            <person name="Mondo S.J."/>
            <person name="Dannebaum R.O."/>
            <person name="Kuo R.C."/>
            <person name="Labutti K."/>
            <person name="Haridas S."/>
            <person name="Kuo A."/>
            <person name="Salamov A."/>
            <person name="Ahrendt S.R."/>
            <person name="Lipzen A."/>
            <person name="Sullivan W."/>
            <person name="Andreopoulos W.B."/>
            <person name="Clum A."/>
            <person name="Lindquist E."/>
            <person name="Daum C."/>
            <person name="Ramamoorthy G.K."/>
            <person name="Gryganskyi A."/>
            <person name="Culley D."/>
            <person name="Magnuson J.K."/>
            <person name="James T.Y."/>
            <person name="O'Malley M.A."/>
            <person name="Stajich J.E."/>
            <person name="Spatafora J.W."/>
            <person name="Visel A."/>
            <person name="Grigoriev I.V."/>
        </authorList>
    </citation>
    <scope>NUCLEOTIDE SEQUENCE [LARGE SCALE GENOMIC DNA]</scope>
    <source>
        <strain evidence="8 9">NRRL 2496</strain>
    </source>
</reference>
<dbReference type="InterPro" id="IPR013087">
    <property type="entry name" value="Znf_C2H2_type"/>
</dbReference>
<evidence type="ECO:0000313" key="8">
    <source>
        <dbReference type="EMBL" id="ORY91159.1"/>
    </source>
</evidence>
<protein>
    <recommendedName>
        <fullName evidence="10">PHD-type domain-containing protein</fullName>
    </recommendedName>
</protein>
<evidence type="ECO:0000313" key="9">
    <source>
        <dbReference type="Proteomes" id="UP000242180"/>
    </source>
</evidence>
<feature type="compositionally biased region" description="Basic residues" evidence="5">
    <location>
        <begin position="178"/>
        <end position="197"/>
    </location>
</feature>